<feature type="repeat" description="ANK" evidence="4">
    <location>
        <begin position="1046"/>
        <end position="1079"/>
    </location>
</feature>
<dbReference type="OrthoDB" id="163438at2759"/>
<keyword evidence="3 4" id="KW-0040">ANK repeat</keyword>
<dbReference type="Pfam" id="PF12796">
    <property type="entry name" value="Ank_2"/>
    <property type="match status" value="2"/>
</dbReference>
<dbReference type="eggNOG" id="KOG4177">
    <property type="taxonomic scope" value="Eukaryota"/>
</dbReference>
<dbReference type="RefSeq" id="XP_007834277.1">
    <property type="nucleotide sequence ID" value="XM_007836086.1"/>
</dbReference>
<dbReference type="Pfam" id="PF05057">
    <property type="entry name" value="DUF676"/>
    <property type="match status" value="1"/>
</dbReference>
<name>W3X473_PESFW</name>
<dbReference type="SMART" id="SM00248">
    <property type="entry name" value="ANK"/>
    <property type="match status" value="10"/>
</dbReference>
<comment type="similarity">
    <text evidence="1">Belongs to the putative lipase ROG1 family.</text>
</comment>
<dbReference type="Pfam" id="PF24883">
    <property type="entry name" value="NPHP3_N"/>
    <property type="match status" value="1"/>
</dbReference>
<reference evidence="7" key="1">
    <citation type="journal article" date="2015" name="BMC Genomics">
        <title>Genomic and transcriptomic analysis of the endophytic fungus Pestalotiopsis fici reveals its lifestyle and high potential for synthesis of natural products.</title>
        <authorList>
            <person name="Wang X."/>
            <person name="Zhang X."/>
            <person name="Liu L."/>
            <person name="Xiang M."/>
            <person name="Wang W."/>
            <person name="Sun X."/>
            <person name="Che Y."/>
            <person name="Guo L."/>
            <person name="Liu G."/>
            <person name="Guo L."/>
            <person name="Wang C."/>
            <person name="Yin W.B."/>
            <person name="Stadler M."/>
            <person name="Zhang X."/>
            <person name="Liu X."/>
        </authorList>
    </citation>
    <scope>NUCLEOTIDE SEQUENCE [LARGE SCALE GENOMIC DNA]</scope>
    <source>
        <strain evidence="7">W106-1 / CGMCC3.15140</strain>
    </source>
</reference>
<evidence type="ECO:0000313" key="6">
    <source>
        <dbReference type="EMBL" id="ETS79976.1"/>
    </source>
</evidence>
<dbReference type="Proteomes" id="UP000030651">
    <property type="component" value="Unassembled WGS sequence"/>
</dbReference>
<dbReference type="PANTHER" id="PTHR24166:SF48">
    <property type="entry name" value="PROTEIN VAPYRIN"/>
    <property type="match status" value="1"/>
</dbReference>
<dbReference type="STRING" id="1229662.W3X473"/>
<dbReference type="PROSITE" id="PS50088">
    <property type="entry name" value="ANK_REPEAT"/>
    <property type="match status" value="3"/>
</dbReference>
<dbReference type="InterPro" id="IPR050889">
    <property type="entry name" value="Dendritic_Spine_Reg/Scaffold"/>
</dbReference>
<evidence type="ECO:0000256" key="1">
    <source>
        <dbReference type="ARBA" id="ARBA00007920"/>
    </source>
</evidence>
<dbReference type="SUPFAM" id="SSF48403">
    <property type="entry name" value="Ankyrin repeat"/>
    <property type="match status" value="1"/>
</dbReference>
<dbReference type="EMBL" id="KI912113">
    <property type="protein sequence ID" value="ETS79976.1"/>
    <property type="molecule type" value="Genomic_DNA"/>
</dbReference>
<dbReference type="HOGENOM" id="CLU_000288_34_1_1"/>
<evidence type="ECO:0000259" key="5">
    <source>
        <dbReference type="PROSITE" id="PS50837"/>
    </source>
</evidence>
<dbReference type="InterPro" id="IPR007111">
    <property type="entry name" value="NACHT_NTPase"/>
</dbReference>
<dbReference type="SUPFAM" id="SSF52540">
    <property type="entry name" value="P-loop containing nucleoside triphosphate hydrolases"/>
    <property type="match status" value="1"/>
</dbReference>
<evidence type="ECO:0000256" key="2">
    <source>
        <dbReference type="ARBA" id="ARBA00022737"/>
    </source>
</evidence>
<accession>W3X473</accession>
<dbReference type="PANTHER" id="PTHR24166">
    <property type="entry name" value="ROLLING PEBBLES, ISOFORM B"/>
    <property type="match status" value="1"/>
</dbReference>
<dbReference type="InterPro" id="IPR007751">
    <property type="entry name" value="DUF676_lipase-like"/>
</dbReference>
<feature type="domain" description="NACHT" evidence="5">
    <location>
        <begin position="377"/>
        <end position="531"/>
    </location>
</feature>
<dbReference type="InterPro" id="IPR027417">
    <property type="entry name" value="P-loop_NTPase"/>
</dbReference>
<feature type="repeat" description="ANK" evidence="4">
    <location>
        <begin position="978"/>
        <end position="1002"/>
    </location>
</feature>
<dbReference type="InterPro" id="IPR002110">
    <property type="entry name" value="Ankyrin_rpt"/>
</dbReference>
<evidence type="ECO:0000256" key="4">
    <source>
        <dbReference type="PROSITE-ProRule" id="PRU00023"/>
    </source>
</evidence>
<dbReference type="KEGG" id="pfy:PFICI_07505"/>
<organism evidence="6 7">
    <name type="scientific">Pestalotiopsis fici (strain W106-1 / CGMCC3.15140)</name>
    <dbReference type="NCBI Taxonomy" id="1229662"/>
    <lineage>
        <taxon>Eukaryota</taxon>
        <taxon>Fungi</taxon>
        <taxon>Dikarya</taxon>
        <taxon>Ascomycota</taxon>
        <taxon>Pezizomycotina</taxon>
        <taxon>Sordariomycetes</taxon>
        <taxon>Xylariomycetidae</taxon>
        <taxon>Amphisphaeriales</taxon>
        <taxon>Sporocadaceae</taxon>
        <taxon>Pestalotiopsis</taxon>
    </lineage>
</organism>
<protein>
    <recommendedName>
        <fullName evidence="5">NACHT domain-containing protein</fullName>
    </recommendedName>
</protein>
<dbReference type="OMA" id="WLRYYWA"/>
<dbReference type="InterPro" id="IPR036770">
    <property type="entry name" value="Ankyrin_rpt-contain_sf"/>
</dbReference>
<dbReference type="InterPro" id="IPR029058">
    <property type="entry name" value="AB_hydrolase_fold"/>
</dbReference>
<dbReference type="Pfam" id="PF00023">
    <property type="entry name" value="Ank"/>
    <property type="match status" value="2"/>
</dbReference>
<dbReference type="Gene3D" id="3.40.50.1820">
    <property type="entry name" value="alpha/beta hydrolase"/>
    <property type="match status" value="1"/>
</dbReference>
<dbReference type="GeneID" id="19272518"/>
<dbReference type="SUPFAM" id="SSF53474">
    <property type="entry name" value="alpha/beta-Hydrolases"/>
    <property type="match status" value="1"/>
</dbReference>
<keyword evidence="2" id="KW-0677">Repeat</keyword>
<dbReference type="PROSITE" id="PS50297">
    <property type="entry name" value="ANK_REP_REGION"/>
    <property type="match status" value="2"/>
</dbReference>
<dbReference type="eggNOG" id="KOG2029">
    <property type="taxonomic scope" value="Eukaryota"/>
</dbReference>
<dbReference type="Gene3D" id="1.25.40.20">
    <property type="entry name" value="Ankyrin repeat-containing domain"/>
    <property type="match status" value="1"/>
</dbReference>
<gene>
    <name evidence="6" type="ORF">PFICI_07505</name>
</gene>
<evidence type="ECO:0000313" key="7">
    <source>
        <dbReference type="Proteomes" id="UP000030651"/>
    </source>
</evidence>
<keyword evidence="7" id="KW-1185">Reference proteome</keyword>
<dbReference type="InParanoid" id="W3X473"/>
<feature type="repeat" description="ANK" evidence="4">
    <location>
        <begin position="1182"/>
        <end position="1214"/>
    </location>
</feature>
<sequence length="1239" mass="138245">MKNFARQLKGKIAKVSSGRGDGDGDAGRLGGTIPPIGSTRPELYGMFHLTETASSQPASSACLAKVIAVHGLNGDAFTTWTHSNGTLWLRDCLPASIPGCQVYTYGYPSQIFTTSYAGVRDYARHLLSCVRDLHELDHNEEPVPIIFVCHSLGGIVCKQALVLAHEDDVIYRSTLKSVLGVVFLGTPHKGSEAADIGKIVGRIINLAVPKATRTDLLGHLGENSQALRELASSFRHRLCNLEVVTFYETQPIPPLSSLVVERSSSILDIPQEDIIPLYENHRDICRFSGHTTSYKAVSSALRRIVTRAEAKRKTSSKEDARSSQRSFNEIEKGCVTLFSPFDIDDYHRRIPKPIKSTFLWVISHPVFVSWLKTAKSTMIWFTGYPGSGKTVMSSFLTRYLERTAKAAMEDAMVCVYFCDGNINKQKDARSILLGVIFQIIRQHRSLIQYVRKFFEIQGVGLAQSLSALWRLFLELTRDPKSDIVYVVLDALDECENRTCNELLALVYDFLEESKSPSYDGSCVKFILTSRPAFIHSRGRMNSLSKYCFALDDGQQGYDEDIRTYIQERVKEIAGCPPGLREHLQTTLQTKAGSTFLWVHQVFRALEGSFITSHEAFQSVINAIPATLEMTYQTFLAAIPQNESDTANRLLQLMLGSMRPLTIAEISIAFTITWNHQDADQLSCSAPFSMLRTLQLVLGPLVRISESKVSLLHQTVKEFLLNPAMCAKQYVMTAEECALCMSMACARYLLLSDFVHDAFAYHPSPDMSLTDSSSESGSSKSDHMFTASFWADETQLGSDRLFKEQSVVTEEACKSIEKEYPFYRYAALHWASHYSVSEKCAPPRMRKAARDLLNKTLPQCANWWRFYQAEADGMNHESHENLDTLELAAYFNFSEMLRDILEEQDFVDANASKCRALFWASFKGNVESIRILLHAGTDPTFRSFEQQTALTIAAEKGHKESVVVLLEHPHTNINCQGRRGRSALSFAAANGHHDIVRLLLANGEILPDQVDENGCTALIWAISGGDTQIVQDIVDHNSVNVNHQDETGRTAVSWAAGEGKTDILKKLLKDKRADMNISDKRGLSPLIWATRLGQTQTVRLLVRSKEVRVDTVDKDLRGPISWACGQGHHEVLRILIKYRCPGINQKDVDGWSPIAWAIQCDAPEIIETLLLTGEIDLEANDGNGKTALWWAVSYGHIRNVKTLLREGANPKARTKDGVSVIDVARDSGRSDIVTELSKAL</sequence>
<evidence type="ECO:0000256" key="3">
    <source>
        <dbReference type="ARBA" id="ARBA00023043"/>
    </source>
</evidence>
<dbReference type="PROSITE" id="PS50837">
    <property type="entry name" value="NACHT"/>
    <property type="match status" value="1"/>
</dbReference>
<dbReference type="InterPro" id="IPR056884">
    <property type="entry name" value="NPHP3-like_N"/>
</dbReference>
<dbReference type="AlphaFoldDB" id="W3X473"/>
<proteinExistence type="inferred from homology"/>
<dbReference type="Gene3D" id="3.40.50.300">
    <property type="entry name" value="P-loop containing nucleotide triphosphate hydrolases"/>
    <property type="match status" value="1"/>
</dbReference>